<comment type="similarity">
    <text evidence="4">Belongs to the type-I 3-dehydroquinase family.</text>
</comment>
<dbReference type="PANTHER" id="PTHR43699:SF1">
    <property type="entry name" value="3-DEHYDROQUINATE DEHYDRATASE"/>
    <property type="match status" value="1"/>
</dbReference>
<feature type="binding site" evidence="4">
    <location>
        <position position="219"/>
    </location>
    <ligand>
        <name>3-dehydroquinate</name>
        <dbReference type="ChEBI" id="CHEBI:32364"/>
    </ligand>
</feature>
<accession>A0A099T4S5</accession>
<keyword evidence="4" id="KW-0057">Aromatic amino acid biosynthesis</keyword>
<evidence type="ECO:0000313" key="5">
    <source>
        <dbReference type="EMBL" id="KGK99143.1"/>
    </source>
</evidence>
<proteinExistence type="inferred from homology"/>
<dbReference type="InterPro" id="IPR013785">
    <property type="entry name" value="Aldolase_TIM"/>
</dbReference>
<sequence>MVSIGNFDLDKRAAIVAAINEDPLTQAKAAADMGADILEIRLDLLGINTPENAADILKKLRSDTELPCIATNRLQTEGGNWEGSEEDRLNLLEEILVLTDAIDVELSADQHLRDKLVKKAKEEGKTVIISSHDFESTPDKTTIRNILERSKQAGADIAKLAVMPNSMQDVLDLLEVTLSEDNVCTIAMGQLGKHTRIVGPFYGSKLTYASVSSAVAPGQLKVQELKIALEMLQ</sequence>
<dbReference type="CDD" id="cd00502">
    <property type="entry name" value="DHQase_I"/>
    <property type="match status" value="1"/>
</dbReference>
<dbReference type="Gene3D" id="3.20.20.70">
    <property type="entry name" value="Aldolase class I"/>
    <property type="match status" value="1"/>
</dbReference>
<comment type="catalytic activity">
    <reaction evidence="1 4">
        <text>3-dehydroquinate = 3-dehydroshikimate + H2O</text>
        <dbReference type="Rhea" id="RHEA:21096"/>
        <dbReference type="ChEBI" id="CHEBI:15377"/>
        <dbReference type="ChEBI" id="CHEBI:16630"/>
        <dbReference type="ChEBI" id="CHEBI:32364"/>
        <dbReference type="EC" id="4.2.1.10"/>
    </reaction>
</comment>
<evidence type="ECO:0000313" key="6">
    <source>
        <dbReference type="Proteomes" id="UP000029859"/>
    </source>
</evidence>
<dbReference type="GO" id="GO:0046279">
    <property type="term" value="P:3,4-dihydroxybenzoate biosynthetic process"/>
    <property type="evidence" value="ECO:0007669"/>
    <property type="project" value="UniProtKB-ARBA"/>
</dbReference>
<dbReference type="Pfam" id="PF01487">
    <property type="entry name" value="DHquinase_I"/>
    <property type="match status" value="1"/>
</dbReference>
<evidence type="ECO:0000256" key="1">
    <source>
        <dbReference type="ARBA" id="ARBA00001864"/>
    </source>
</evidence>
<dbReference type="FunFam" id="3.20.20.70:FF:000047">
    <property type="entry name" value="3-dehydroquinate dehydratase"/>
    <property type="match status" value="1"/>
</dbReference>
<dbReference type="SUPFAM" id="SSF51569">
    <property type="entry name" value="Aldolase"/>
    <property type="match status" value="1"/>
</dbReference>
<keyword evidence="3 4" id="KW-0704">Schiff base</keyword>
<dbReference type="GO" id="GO:0009073">
    <property type="term" value="P:aromatic amino acid family biosynthetic process"/>
    <property type="evidence" value="ECO:0007669"/>
    <property type="project" value="UniProtKB-KW"/>
</dbReference>
<comment type="caution">
    <text evidence="5">The sequence shown here is derived from an EMBL/GenBank/DDBJ whole genome shotgun (WGS) entry which is preliminary data.</text>
</comment>
<feature type="binding site" evidence="4">
    <location>
        <position position="196"/>
    </location>
    <ligand>
        <name>3-dehydroquinate</name>
        <dbReference type="ChEBI" id="CHEBI:32364"/>
    </ligand>
</feature>
<keyword evidence="2 4" id="KW-0456">Lyase</keyword>
<dbReference type="RefSeq" id="WP_048193560.1">
    <property type="nucleotide sequence ID" value="NZ_CAAGSM010000002.1"/>
</dbReference>
<dbReference type="HAMAP" id="MF_00214">
    <property type="entry name" value="AroD"/>
    <property type="match status" value="1"/>
</dbReference>
<dbReference type="AlphaFoldDB" id="A0A099T4S5"/>
<comment type="subunit">
    <text evidence="4">Homodimer.</text>
</comment>
<dbReference type="UniPathway" id="UPA00053">
    <property type="reaction ID" value="UER00086"/>
</dbReference>
<comment type="caution">
    <text evidence="4">Lacks conserved residue(s) required for the propagation of feature annotation.</text>
</comment>
<feature type="binding site" evidence="4">
    <location>
        <position position="73"/>
    </location>
    <ligand>
        <name>3-dehydroquinate</name>
        <dbReference type="ChEBI" id="CHEBI:32364"/>
    </ligand>
</feature>
<reference evidence="5 6" key="1">
    <citation type="submission" date="2014-09" db="EMBL/GenBank/DDBJ databases">
        <title>Draft genome sequence of an obligately methylotrophic methanogen, Methanococcoides methylutens, isolated from marine sediment.</title>
        <authorList>
            <person name="Guan Y."/>
            <person name="Ngugi D.K."/>
            <person name="Blom J."/>
            <person name="Ali S."/>
            <person name="Ferry J.G."/>
            <person name="Stingl U."/>
        </authorList>
    </citation>
    <scope>NUCLEOTIDE SEQUENCE [LARGE SCALE GENOMIC DNA]</scope>
    <source>
        <strain evidence="5 6">DSM 2657</strain>
    </source>
</reference>
<evidence type="ECO:0000256" key="4">
    <source>
        <dbReference type="HAMAP-Rule" id="MF_00214"/>
    </source>
</evidence>
<dbReference type="GO" id="GO:0003855">
    <property type="term" value="F:3-dehydroquinate dehydratase activity"/>
    <property type="evidence" value="ECO:0007669"/>
    <property type="project" value="UniProtKB-UniRule"/>
</dbReference>
<evidence type="ECO:0000256" key="2">
    <source>
        <dbReference type="ARBA" id="ARBA00023239"/>
    </source>
</evidence>
<evidence type="ECO:0000256" key="3">
    <source>
        <dbReference type="ARBA" id="ARBA00023270"/>
    </source>
</evidence>
<dbReference type="Proteomes" id="UP000029859">
    <property type="component" value="Unassembled WGS sequence"/>
</dbReference>
<protein>
    <recommendedName>
        <fullName evidence="4">3-dehydroquinate dehydratase</fullName>
        <shortName evidence="4">3-dehydroquinase</shortName>
        <ecNumber evidence="4">4.2.1.10</ecNumber>
    </recommendedName>
    <alternativeName>
        <fullName evidence="4">Type I DHQase</fullName>
    </alternativeName>
    <alternativeName>
        <fullName evidence="4">Type I dehydroquinase</fullName>
        <shortName evidence="4">DHQ1</shortName>
    </alternativeName>
</protein>
<feature type="binding site" evidence="4">
    <location>
        <begin position="39"/>
        <end position="41"/>
    </location>
    <ligand>
        <name>3-dehydroquinate</name>
        <dbReference type="ChEBI" id="CHEBI:32364"/>
    </ligand>
</feature>
<dbReference type="GO" id="GO:0009423">
    <property type="term" value="P:chorismate biosynthetic process"/>
    <property type="evidence" value="ECO:0007669"/>
    <property type="project" value="UniProtKB-UniRule"/>
</dbReference>
<dbReference type="GO" id="GO:0008652">
    <property type="term" value="P:amino acid biosynthetic process"/>
    <property type="evidence" value="ECO:0007669"/>
    <property type="project" value="UniProtKB-KW"/>
</dbReference>
<keyword evidence="6" id="KW-1185">Reference proteome</keyword>
<dbReference type="InterPro" id="IPR001381">
    <property type="entry name" value="DHquinase_I"/>
</dbReference>
<keyword evidence="4" id="KW-0028">Amino-acid biosynthesis</keyword>
<comment type="function">
    <text evidence="4">Involved in the third step of the chorismate pathway, which leads to the biosynthesis of aromatic amino acids. Catalyzes the cis-dehydration of 3-dehydroquinate (DHQ) and introduces the first double bond of the aromatic ring to yield 3-dehydroshikimate.</text>
</comment>
<comment type="pathway">
    <text evidence="4">Metabolic intermediate biosynthesis; chorismate biosynthesis; chorismate from D-erythrose 4-phosphate and phosphoenolpyruvate: step 3/7.</text>
</comment>
<organism evidence="5 6">
    <name type="scientific">Methanococcoides methylutens</name>
    <dbReference type="NCBI Taxonomy" id="2226"/>
    <lineage>
        <taxon>Archaea</taxon>
        <taxon>Methanobacteriati</taxon>
        <taxon>Methanobacteriota</taxon>
        <taxon>Stenosarchaea group</taxon>
        <taxon>Methanomicrobia</taxon>
        <taxon>Methanosarcinales</taxon>
        <taxon>Methanosarcinaceae</taxon>
        <taxon>Methanococcoides</taxon>
    </lineage>
</organism>
<dbReference type="EMBL" id="JRHO01000009">
    <property type="protein sequence ID" value="KGK99143.1"/>
    <property type="molecule type" value="Genomic_DNA"/>
</dbReference>
<dbReference type="OrthoDB" id="34329at2157"/>
<feature type="active site" description="Proton donor/acceptor" evidence="4">
    <location>
        <position position="132"/>
    </location>
</feature>
<dbReference type="InterPro" id="IPR050146">
    <property type="entry name" value="Type-I_3-dehydroquinase"/>
</dbReference>
<gene>
    <name evidence="4" type="primary">aroD</name>
    <name evidence="5" type="ORF">LI82_03690</name>
</gene>
<name>A0A099T4S5_METMT</name>
<feature type="active site" description="Schiff-base intermediate with substrate" evidence="4">
    <location>
        <position position="159"/>
    </location>
</feature>
<dbReference type="NCBIfam" id="TIGR01093">
    <property type="entry name" value="aroD"/>
    <property type="match status" value="1"/>
</dbReference>
<dbReference type="EC" id="4.2.1.10" evidence="4"/>
<dbReference type="PANTHER" id="PTHR43699">
    <property type="entry name" value="3-DEHYDROQUINATE DEHYDRATASE"/>
    <property type="match status" value="1"/>
</dbReference>